<evidence type="ECO:0000256" key="4">
    <source>
        <dbReference type="ARBA" id="ARBA00023163"/>
    </source>
</evidence>
<evidence type="ECO:0000256" key="1">
    <source>
        <dbReference type="ARBA" id="ARBA00010641"/>
    </source>
</evidence>
<dbReference type="Gene3D" id="1.10.1740.10">
    <property type="match status" value="1"/>
</dbReference>
<dbReference type="InterPro" id="IPR013249">
    <property type="entry name" value="RNA_pol_sigma70_r4_t2"/>
</dbReference>
<evidence type="ECO:0000259" key="5">
    <source>
        <dbReference type="Pfam" id="PF04542"/>
    </source>
</evidence>
<dbReference type="GO" id="GO:0016987">
    <property type="term" value="F:sigma factor activity"/>
    <property type="evidence" value="ECO:0007669"/>
    <property type="project" value="UniProtKB-KW"/>
</dbReference>
<keyword evidence="8" id="KW-1185">Reference proteome</keyword>
<evidence type="ECO:0000313" key="7">
    <source>
        <dbReference type="EMBL" id="KWW16990.1"/>
    </source>
</evidence>
<dbReference type="SUPFAM" id="SSF88659">
    <property type="entry name" value="Sigma3 and sigma4 domains of RNA polymerase sigma factors"/>
    <property type="match status" value="1"/>
</dbReference>
<reference evidence="7 8" key="1">
    <citation type="submission" date="2015-11" db="EMBL/GenBank/DDBJ databases">
        <title>Genome Sequence of Bacillus simplex strain VanAntwerpen2.</title>
        <authorList>
            <person name="Couger M.B."/>
        </authorList>
    </citation>
    <scope>NUCLEOTIDE SEQUENCE [LARGE SCALE GENOMIC DNA]</scope>
    <source>
        <strain evidence="7 8">VanAntwerpen02</strain>
    </source>
</reference>
<dbReference type="InterPro" id="IPR013325">
    <property type="entry name" value="RNA_pol_sigma_r2"/>
</dbReference>
<dbReference type="GO" id="GO:0003677">
    <property type="term" value="F:DNA binding"/>
    <property type="evidence" value="ECO:0007669"/>
    <property type="project" value="InterPro"/>
</dbReference>
<dbReference type="Pfam" id="PF04542">
    <property type="entry name" value="Sigma70_r2"/>
    <property type="match status" value="1"/>
</dbReference>
<feature type="domain" description="RNA polymerase sigma-70 region 2" evidence="5">
    <location>
        <begin position="21"/>
        <end position="88"/>
    </location>
</feature>
<dbReference type="SUPFAM" id="SSF88946">
    <property type="entry name" value="Sigma2 domain of RNA polymerase sigma factors"/>
    <property type="match status" value="1"/>
</dbReference>
<evidence type="ECO:0000313" key="8">
    <source>
        <dbReference type="Proteomes" id="UP000064189"/>
    </source>
</evidence>
<dbReference type="PANTHER" id="PTHR43133">
    <property type="entry name" value="RNA POLYMERASE ECF-TYPE SIGMA FACTO"/>
    <property type="match status" value="1"/>
</dbReference>
<dbReference type="Proteomes" id="UP000064189">
    <property type="component" value="Unassembled WGS sequence"/>
</dbReference>
<dbReference type="RefSeq" id="WP_061143151.1">
    <property type="nucleotide sequence ID" value="NZ_LNNH01000029.1"/>
</dbReference>
<keyword evidence="3" id="KW-0731">Sigma factor</keyword>
<dbReference type="NCBIfam" id="NF007216">
    <property type="entry name" value="PRK09638.1"/>
    <property type="match status" value="1"/>
</dbReference>
<comment type="caution">
    <text evidence="7">The sequence shown here is derived from an EMBL/GenBank/DDBJ whole genome shotgun (WGS) entry which is preliminary data.</text>
</comment>
<dbReference type="NCBIfam" id="TIGR02937">
    <property type="entry name" value="sigma70-ECF"/>
    <property type="match status" value="1"/>
</dbReference>
<sequence>MGEKNLVKAAKNGDDGALAELFQSSYPFLLKYLLKLTYNRQNAEDLVQETYSKAIENLSRFKGTSKFSTWLISIATRLYLDQQRRRKRELNWLKQEQSLRKLKWEAQSNNQVWDDVLEALGQLNDGLRVPVILKHYYGFSYEEIGAIISIPEGTVKSRVHKGIKTIRKELAPNEEGSVRISKTLSQE</sequence>
<dbReference type="InterPro" id="IPR007627">
    <property type="entry name" value="RNA_pol_sigma70_r2"/>
</dbReference>
<dbReference type="InterPro" id="IPR036388">
    <property type="entry name" value="WH-like_DNA-bd_sf"/>
</dbReference>
<keyword evidence="2" id="KW-0805">Transcription regulation</keyword>
<dbReference type="AlphaFoldDB" id="A0A109MW94"/>
<dbReference type="GO" id="GO:0006352">
    <property type="term" value="P:DNA-templated transcription initiation"/>
    <property type="evidence" value="ECO:0007669"/>
    <property type="project" value="InterPro"/>
</dbReference>
<dbReference type="CDD" id="cd06171">
    <property type="entry name" value="Sigma70_r4"/>
    <property type="match status" value="1"/>
</dbReference>
<gene>
    <name evidence="7" type="ORF">AS888_23700</name>
</gene>
<comment type="similarity">
    <text evidence="1">Belongs to the sigma-70 factor family. ECF subfamily.</text>
</comment>
<evidence type="ECO:0000256" key="2">
    <source>
        <dbReference type="ARBA" id="ARBA00023015"/>
    </source>
</evidence>
<protein>
    <submittedName>
        <fullName evidence="7">RNA polymerase subunit sigma</fullName>
    </submittedName>
</protein>
<dbReference type="InterPro" id="IPR039425">
    <property type="entry name" value="RNA_pol_sigma-70-like"/>
</dbReference>
<accession>A0A109MW94</accession>
<dbReference type="PANTHER" id="PTHR43133:SF60">
    <property type="entry name" value="RNA POLYMERASE SIGMA FACTOR SIGV"/>
    <property type="match status" value="1"/>
</dbReference>
<name>A0A109MW94_9BACI</name>
<keyword evidence="4" id="KW-0804">Transcription</keyword>
<organism evidence="7 8">
    <name type="scientific">Peribacillus simplex</name>
    <dbReference type="NCBI Taxonomy" id="1478"/>
    <lineage>
        <taxon>Bacteria</taxon>
        <taxon>Bacillati</taxon>
        <taxon>Bacillota</taxon>
        <taxon>Bacilli</taxon>
        <taxon>Bacillales</taxon>
        <taxon>Bacillaceae</taxon>
        <taxon>Peribacillus</taxon>
    </lineage>
</organism>
<proteinExistence type="inferred from homology"/>
<feature type="domain" description="RNA polymerase sigma factor 70 region 4 type 2" evidence="6">
    <location>
        <begin position="115"/>
        <end position="165"/>
    </location>
</feature>
<dbReference type="Gene3D" id="1.10.10.10">
    <property type="entry name" value="Winged helix-like DNA-binding domain superfamily/Winged helix DNA-binding domain"/>
    <property type="match status" value="1"/>
</dbReference>
<dbReference type="InterPro" id="IPR013324">
    <property type="entry name" value="RNA_pol_sigma_r3/r4-like"/>
</dbReference>
<dbReference type="Pfam" id="PF08281">
    <property type="entry name" value="Sigma70_r4_2"/>
    <property type="match status" value="1"/>
</dbReference>
<dbReference type="EMBL" id="LNNH01000029">
    <property type="protein sequence ID" value="KWW16990.1"/>
    <property type="molecule type" value="Genomic_DNA"/>
</dbReference>
<dbReference type="InterPro" id="IPR014284">
    <property type="entry name" value="RNA_pol_sigma-70_dom"/>
</dbReference>
<evidence type="ECO:0000256" key="3">
    <source>
        <dbReference type="ARBA" id="ARBA00023082"/>
    </source>
</evidence>
<evidence type="ECO:0000259" key="6">
    <source>
        <dbReference type="Pfam" id="PF08281"/>
    </source>
</evidence>